<dbReference type="Proteomes" id="UP000296049">
    <property type="component" value="Unassembled WGS sequence"/>
</dbReference>
<feature type="compositionally biased region" description="Pro residues" evidence="3">
    <location>
        <begin position="633"/>
        <end position="642"/>
    </location>
</feature>
<feature type="region of interest" description="Disordered" evidence="3">
    <location>
        <begin position="727"/>
        <end position="874"/>
    </location>
</feature>
<dbReference type="Pfam" id="PF01391">
    <property type="entry name" value="Collagen"/>
    <property type="match status" value="3"/>
</dbReference>
<dbReference type="InterPro" id="IPR008160">
    <property type="entry name" value="Collagen"/>
</dbReference>
<keyword evidence="1" id="KW-0732">Signal</keyword>
<dbReference type="EMBL" id="KB742441">
    <property type="protein sequence ID" value="EOB08532.1"/>
    <property type="molecule type" value="Genomic_DNA"/>
</dbReference>
<name>R0KEP8_ANAPL</name>
<dbReference type="GO" id="GO:0031012">
    <property type="term" value="C:extracellular matrix"/>
    <property type="evidence" value="ECO:0007669"/>
    <property type="project" value="TreeGrafter"/>
</dbReference>
<evidence type="ECO:0000259" key="4">
    <source>
        <dbReference type="SMART" id="SM00210"/>
    </source>
</evidence>
<gene>
    <name evidence="5" type="ORF">Anapl_07017</name>
</gene>
<feature type="compositionally biased region" description="Basic and acidic residues" evidence="3">
    <location>
        <begin position="802"/>
        <end position="811"/>
    </location>
</feature>
<dbReference type="GO" id="GO:0005615">
    <property type="term" value="C:extracellular space"/>
    <property type="evidence" value="ECO:0007669"/>
    <property type="project" value="TreeGrafter"/>
</dbReference>
<dbReference type="Gene3D" id="2.60.120.200">
    <property type="match status" value="1"/>
</dbReference>
<reference evidence="6" key="1">
    <citation type="journal article" date="2013" name="Nat. Genet.">
        <title>The duck genome and transcriptome provide insight into an avian influenza virus reservoir species.</title>
        <authorList>
            <person name="Huang Y."/>
            <person name="Li Y."/>
            <person name="Burt D.W."/>
            <person name="Chen H."/>
            <person name="Zhang Y."/>
            <person name="Qian W."/>
            <person name="Kim H."/>
            <person name="Gan S."/>
            <person name="Zhao Y."/>
            <person name="Li J."/>
            <person name="Yi K."/>
            <person name="Feng H."/>
            <person name="Zhu P."/>
            <person name="Li B."/>
            <person name="Liu Q."/>
            <person name="Fairley S."/>
            <person name="Magor K.E."/>
            <person name="Du Z."/>
            <person name="Hu X."/>
            <person name="Goodman L."/>
            <person name="Tafer H."/>
            <person name="Vignal A."/>
            <person name="Lee T."/>
            <person name="Kim K.W."/>
            <person name="Sheng Z."/>
            <person name="An Y."/>
            <person name="Searle S."/>
            <person name="Herrero J."/>
            <person name="Groenen M.A."/>
            <person name="Crooijmans R.P."/>
            <person name="Faraut T."/>
            <person name="Cai Q."/>
            <person name="Webster R.G."/>
            <person name="Aldridge J.R."/>
            <person name="Warren W.C."/>
            <person name="Bartschat S."/>
            <person name="Kehr S."/>
            <person name="Marz M."/>
            <person name="Stadler P.F."/>
            <person name="Smith J."/>
            <person name="Kraus R.H."/>
            <person name="Zhao Y."/>
            <person name="Ren L."/>
            <person name="Fei J."/>
            <person name="Morisson M."/>
            <person name="Kaiser P."/>
            <person name="Griffin D.K."/>
            <person name="Rao M."/>
            <person name="Pitel F."/>
            <person name="Wang J."/>
            <person name="Li N."/>
        </authorList>
    </citation>
    <scope>NUCLEOTIDE SEQUENCE [LARGE SCALE GENOMIC DNA]</scope>
</reference>
<dbReference type="PANTHER" id="PTHR24023:SF1034">
    <property type="entry name" value="COLLAGEN ALPHA-1(XVIII) CHAIN"/>
    <property type="match status" value="1"/>
</dbReference>
<protein>
    <submittedName>
        <fullName evidence="5">Collagen alpha-1(XIX) chain</fullName>
    </submittedName>
</protein>
<accession>R0KEP8</accession>
<sequence length="928" mass="99137">MLFRQVFPNGLPEEYSLVATFRVRRNTKKERWYIWQILNQHDTPEISVLLDGSKKVVEYMTKSTQGNILHYTFKSREIYPLFDRQWHKLGISVQSGIISLYLDCNLIERKQTDEKFTIDLQGRTLIASRATDDKPVDIELHRITVYCNPNVVTEDTCCEISAELGEAGLPGVAGLPGQKGSKGEKGEMGAKGQDGVVGLPGEKSFIGQVIGDNSLQVALDTARTISHSLNAAVVLQQLYWLILADLNGVDWAKAVSLTVLVTNLESEESNAVPVEPYRRPSKPEGDFCSSQLQELLSSLVFQLLKLHGSSTVGFLLASCGAPDSTACGGAAWYCFLSGENGASDGFQSCAAVFPQSPSATHSWQRQHRADGRAPLPGGAAATIDSEIKNSTRCLCRQLTPTSSELQQRRERRFISAVLDPWIGLASSHSVPKILDSTEVVVCLYIASLGACSEMYCMTPSSRQPLCTTSVLLSLSGAFLHKYSSSSTVHQKSSIWTETFIQEKMSYFRQIIPKALTWSMKGTGIKDCKLFEFASPRLYGGALPSNFKGGLKESGKSIHVRPFGLPGLEGPQGPPGKEGQRITELIIRTTNKYESWDAPQSGHQSPYFDNRRDLGQMYPYAILKGGRRGKPGLPGKPGPPGPPGQKGEVGMTGAKGEKGEPSEKGDKGDPGETGMEGSKGDKAIVESARITENYAEACKSQEDSVIKGTDLPMGTLVGLWDRLDIQVQKGPIGSPGNPGPRGPKGERGLPGVQGAPGEMGPPGIGIQGSPGPRGPPGLPGTPGTPGINGDPGTRGPPGIPGREGPKGSKGERGFPGLAGEKGDEGATGRPGHPGPAGSKGEKGSEGSPGKPGPPGPPGGVSVASYPGPPGPPLKASMKVSGMINEETLPLKRPWHKQIKDVNLKQMDDWAAEGKSFFKRVTVDQLAHQE</sequence>
<dbReference type="SUPFAM" id="SSF49899">
    <property type="entry name" value="Concanavalin A-like lectins/glucanases"/>
    <property type="match status" value="1"/>
</dbReference>
<dbReference type="SMART" id="SM00210">
    <property type="entry name" value="TSPN"/>
    <property type="match status" value="1"/>
</dbReference>
<dbReference type="GO" id="GO:0030020">
    <property type="term" value="F:extracellular matrix structural constituent conferring tensile strength"/>
    <property type="evidence" value="ECO:0007669"/>
    <property type="project" value="TreeGrafter"/>
</dbReference>
<evidence type="ECO:0000256" key="3">
    <source>
        <dbReference type="SAM" id="MobiDB-lite"/>
    </source>
</evidence>
<organism evidence="5 6">
    <name type="scientific">Anas platyrhynchos</name>
    <name type="common">Mallard</name>
    <name type="synonym">Anas boschas</name>
    <dbReference type="NCBI Taxonomy" id="8839"/>
    <lineage>
        <taxon>Eukaryota</taxon>
        <taxon>Metazoa</taxon>
        <taxon>Chordata</taxon>
        <taxon>Craniata</taxon>
        <taxon>Vertebrata</taxon>
        <taxon>Euteleostomi</taxon>
        <taxon>Archelosauria</taxon>
        <taxon>Archosauria</taxon>
        <taxon>Dinosauria</taxon>
        <taxon>Saurischia</taxon>
        <taxon>Theropoda</taxon>
        <taxon>Coelurosauria</taxon>
        <taxon>Aves</taxon>
        <taxon>Neognathae</taxon>
        <taxon>Galloanserae</taxon>
        <taxon>Anseriformes</taxon>
        <taxon>Anatidae</taxon>
        <taxon>Anatinae</taxon>
        <taxon>Anas</taxon>
    </lineage>
</organism>
<evidence type="ECO:0000313" key="6">
    <source>
        <dbReference type="Proteomes" id="UP000296049"/>
    </source>
</evidence>
<feature type="region of interest" description="Disordered" evidence="3">
    <location>
        <begin position="622"/>
        <end position="681"/>
    </location>
</feature>
<dbReference type="InterPro" id="IPR013320">
    <property type="entry name" value="ConA-like_dom_sf"/>
</dbReference>
<evidence type="ECO:0000256" key="1">
    <source>
        <dbReference type="ARBA" id="ARBA00022729"/>
    </source>
</evidence>
<feature type="compositionally biased region" description="Basic and acidic residues" evidence="3">
    <location>
        <begin position="654"/>
        <end position="669"/>
    </location>
</feature>
<feature type="domain" description="Thrombospondin-like N-terminal" evidence="4">
    <location>
        <begin position="1"/>
        <end position="149"/>
    </location>
</feature>
<keyword evidence="2" id="KW-0677">Repeat</keyword>
<dbReference type="AlphaFoldDB" id="R0KEP8"/>
<dbReference type="InterPro" id="IPR048287">
    <property type="entry name" value="TSPN-like_N"/>
</dbReference>
<feature type="compositionally biased region" description="Low complexity" evidence="3">
    <location>
        <begin position="783"/>
        <end position="792"/>
    </location>
</feature>
<proteinExistence type="predicted"/>
<evidence type="ECO:0000313" key="5">
    <source>
        <dbReference type="EMBL" id="EOB08532.1"/>
    </source>
</evidence>
<dbReference type="PANTHER" id="PTHR24023">
    <property type="entry name" value="COLLAGEN ALPHA"/>
    <property type="match status" value="1"/>
</dbReference>
<dbReference type="GO" id="GO:0030198">
    <property type="term" value="P:extracellular matrix organization"/>
    <property type="evidence" value="ECO:0007669"/>
    <property type="project" value="TreeGrafter"/>
</dbReference>
<dbReference type="GO" id="GO:0005581">
    <property type="term" value="C:collagen trimer"/>
    <property type="evidence" value="ECO:0007669"/>
    <property type="project" value="UniProtKB-KW"/>
</dbReference>
<keyword evidence="6" id="KW-1185">Reference proteome</keyword>
<dbReference type="InterPro" id="IPR050149">
    <property type="entry name" value="Collagen_superfamily"/>
</dbReference>
<keyword evidence="5" id="KW-0176">Collagen</keyword>
<evidence type="ECO:0000256" key="2">
    <source>
        <dbReference type="ARBA" id="ARBA00022737"/>
    </source>
</evidence>